<comment type="similarity">
    <text evidence="1">Belongs to the DNase I family.</text>
</comment>
<evidence type="ECO:0000256" key="5">
    <source>
        <dbReference type="SAM" id="SignalP"/>
    </source>
</evidence>
<dbReference type="PANTHER" id="PTHR11371:SF11">
    <property type="entry name" value="DEOXYRIBONUCLEASE"/>
    <property type="match status" value="1"/>
</dbReference>
<reference evidence="7" key="1">
    <citation type="submission" date="2009-11" db="EMBL/GenBank/DDBJ databases">
        <authorList>
            <consortium name="US DOE Joint Genome Institute (JGI-PGF)"/>
            <person name="Ottilar R."/>
            <person name="Schmutz J."/>
            <person name="Salamov A."/>
            <person name="Cheng J.F."/>
            <person name="Lucas S."/>
            <person name="Pitluck S."/>
            <person name="Gundlach H."/>
            <person name="Guo Y."/>
            <person name="Haberer G."/>
            <person name="Nasrallah J."/>
            <person name="Mayer K.F.X."/>
            <person name="van de Peer Y."/>
            <person name="Weigel D."/>
            <person name="Grigoriev I.V."/>
        </authorList>
    </citation>
    <scope>NUCLEOTIDE SEQUENCE</scope>
    <source>
        <strain evidence="7">Nigerian</strain>
    </source>
</reference>
<dbReference type="SMART" id="SM00476">
    <property type="entry name" value="DNaseIc"/>
    <property type="match status" value="1"/>
</dbReference>
<keyword evidence="3" id="KW-0255">Endonuclease</keyword>
<protein>
    <recommendedName>
        <fullName evidence="6">Endonuclease/exonuclease/phosphatase domain-containing protein</fullName>
    </recommendedName>
</protein>
<keyword evidence="2" id="KW-0540">Nuclease</keyword>
<dbReference type="Pfam" id="PF03372">
    <property type="entry name" value="Exo_endo_phos"/>
    <property type="match status" value="1"/>
</dbReference>
<accession>A0A1B8Y2G1</accession>
<feature type="chain" id="PRO_5008619469" description="Endonuclease/exonuclease/phosphatase domain-containing protein" evidence="5">
    <location>
        <begin position="19"/>
        <end position="144"/>
    </location>
</feature>
<reference evidence="7" key="3">
    <citation type="submission" date="2016-05" db="EMBL/GenBank/DDBJ databases">
        <title>WGS assembly of Xenopus tropicalis.</title>
        <authorList>
            <person name="Sessions A."/>
            <person name="Jenkins J."/>
            <person name="Mitros T."/>
            <person name="Lyons J.T."/>
            <person name="Dichmann D.S."/>
            <person name="Robert J."/>
            <person name="Harland R.M."/>
            <person name="Rokhsar D.S."/>
        </authorList>
    </citation>
    <scope>NUCLEOTIDE SEQUENCE</scope>
    <source>
        <strain evidence="7">Nigerian</strain>
    </source>
</reference>
<sequence length="144" mass="16600">MKPTSVFVALLYLHLTAATFKICTFNIKSFGEAKASNKKVMGTLAKILSRCDICVIQEVRDSKGEAVPALMKELNKYDNSHQYSYLESKRLGKNSYKEQIVFIYRSDMVKVINWYHYADEQPDHPEAFAREPFIVHFHSPKTGF</sequence>
<evidence type="ECO:0000259" key="6">
    <source>
        <dbReference type="Pfam" id="PF03372"/>
    </source>
</evidence>
<evidence type="ECO:0000256" key="4">
    <source>
        <dbReference type="ARBA" id="ARBA00022801"/>
    </source>
</evidence>
<dbReference type="PANTHER" id="PTHR11371">
    <property type="entry name" value="DEOXYRIBONUCLEASE"/>
    <property type="match status" value="1"/>
</dbReference>
<keyword evidence="5" id="KW-0732">Signal</keyword>
<keyword evidence="4" id="KW-0378">Hydrolase</keyword>
<organism evidence="7">
    <name type="scientific">Xenopus tropicalis</name>
    <name type="common">Western clawed frog</name>
    <name type="synonym">Silurana tropicalis</name>
    <dbReference type="NCBI Taxonomy" id="8364"/>
    <lineage>
        <taxon>Eukaryota</taxon>
        <taxon>Metazoa</taxon>
        <taxon>Chordata</taxon>
        <taxon>Craniata</taxon>
        <taxon>Vertebrata</taxon>
        <taxon>Euteleostomi</taxon>
        <taxon>Amphibia</taxon>
        <taxon>Batrachia</taxon>
        <taxon>Anura</taxon>
        <taxon>Pipoidea</taxon>
        <taxon>Pipidae</taxon>
        <taxon>Xenopodinae</taxon>
        <taxon>Xenopus</taxon>
        <taxon>Silurana</taxon>
    </lineage>
</organism>
<name>A0A1B8Y2G1_XENTR</name>
<dbReference type="AlphaFoldDB" id="A0A1B8Y2G1"/>
<feature type="signal peptide" evidence="5">
    <location>
        <begin position="1"/>
        <end position="18"/>
    </location>
</feature>
<dbReference type="SUPFAM" id="SSF56219">
    <property type="entry name" value="DNase I-like"/>
    <property type="match status" value="1"/>
</dbReference>
<gene>
    <name evidence="7" type="ORF">XENTR_v90027506mg</name>
</gene>
<dbReference type="InterPro" id="IPR005135">
    <property type="entry name" value="Endo/exonuclease/phosphatase"/>
</dbReference>
<feature type="domain" description="Endonuclease/exonuclease/phosphatase" evidence="6">
    <location>
        <begin position="23"/>
        <end position="133"/>
    </location>
</feature>
<dbReference type="GO" id="GO:0004519">
    <property type="term" value="F:endonuclease activity"/>
    <property type="evidence" value="ECO:0007669"/>
    <property type="project" value="UniProtKB-KW"/>
</dbReference>
<evidence type="ECO:0000256" key="3">
    <source>
        <dbReference type="ARBA" id="ARBA00022759"/>
    </source>
</evidence>
<dbReference type="InterPro" id="IPR016202">
    <property type="entry name" value="DNase_I"/>
</dbReference>
<dbReference type="GO" id="GO:0004536">
    <property type="term" value="F:DNA nuclease activity"/>
    <property type="evidence" value="ECO:0007669"/>
    <property type="project" value="InterPro"/>
</dbReference>
<dbReference type="EMBL" id="KV460529">
    <property type="protein sequence ID" value="OCA17103.1"/>
    <property type="molecule type" value="Genomic_DNA"/>
</dbReference>
<proteinExistence type="inferred from homology"/>
<dbReference type="GO" id="GO:0016787">
    <property type="term" value="F:hydrolase activity"/>
    <property type="evidence" value="ECO:0007669"/>
    <property type="project" value="UniProtKB-KW"/>
</dbReference>
<evidence type="ECO:0000256" key="2">
    <source>
        <dbReference type="ARBA" id="ARBA00022722"/>
    </source>
</evidence>
<dbReference type="Gene3D" id="3.60.10.10">
    <property type="entry name" value="Endonuclease/exonuclease/phosphatase"/>
    <property type="match status" value="1"/>
</dbReference>
<reference evidence="7" key="2">
    <citation type="journal article" date="2010" name="Science">
        <title>The genome of the Western clawed frog Xenopus tropicalis.</title>
        <authorList>
            <person name="Hellsten U."/>
            <person name="Harland R.M."/>
            <person name="Gilchrist M.J."/>
            <person name="Hendrix D."/>
            <person name="Jurka J."/>
            <person name="Kapitonov V."/>
            <person name="Ovcharenko I."/>
            <person name="Putnam N.H."/>
            <person name="Shu S."/>
            <person name="Taher L."/>
            <person name="Blitz I.L."/>
            <person name="Blumberg B."/>
            <person name="Dichmann D.S."/>
            <person name="Dubchak I."/>
            <person name="Amaya E."/>
            <person name="Detter J.C."/>
            <person name="Fletcher R."/>
            <person name="Gerhard D.S."/>
            <person name="Goodstein D."/>
            <person name="Graves T."/>
            <person name="Grigoriev I.V."/>
            <person name="Grimwood J."/>
            <person name="Kawashima T."/>
            <person name="Lindquist E."/>
            <person name="Lucas S.M."/>
            <person name="Mead P.E."/>
            <person name="Mitros T."/>
            <person name="Ogino H."/>
            <person name="Ohta Y."/>
            <person name="Poliakov A.V."/>
            <person name="Pollet N."/>
            <person name="Robert J."/>
            <person name="Salamov A."/>
            <person name="Sater A.K."/>
            <person name="Schmutz J."/>
            <person name="Terry A."/>
            <person name="Vize P.D."/>
            <person name="Warren W.C."/>
            <person name="Wells D."/>
            <person name="Wills A."/>
            <person name="Wilson R.K."/>
            <person name="Zimmerman L.B."/>
            <person name="Zorn A.M."/>
            <person name="Grainger R."/>
            <person name="Grammer T."/>
            <person name="Khokha M.K."/>
            <person name="Richardson P.M."/>
            <person name="Rokhsar D.S."/>
        </authorList>
    </citation>
    <scope>NUCLEOTIDE SEQUENCE [LARGE SCALE GENOMIC DNA]</scope>
    <source>
        <strain evidence="7">Nigerian</strain>
    </source>
</reference>
<dbReference type="PRINTS" id="PR00130">
    <property type="entry name" value="DNASEI"/>
</dbReference>
<evidence type="ECO:0000256" key="1">
    <source>
        <dbReference type="ARBA" id="ARBA00007359"/>
    </source>
</evidence>
<dbReference type="InterPro" id="IPR036691">
    <property type="entry name" value="Endo/exonu/phosph_ase_sf"/>
</dbReference>
<dbReference type="GO" id="GO:0006308">
    <property type="term" value="P:DNA catabolic process"/>
    <property type="evidence" value="ECO:0007669"/>
    <property type="project" value="InterPro"/>
</dbReference>
<evidence type="ECO:0000313" key="7">
    <source>
        <dbReference type="EMBL" id="OCA17103.1"/>
    </source>
</evidence>